<name>A0ABW4LLQ3_9BACI</name>
<dbReference type="EMBL" id="JBHUEM010000005">
    <property type="protein sequence ID" value="MFD1736109.1"/>
    <property type="molecule type" value="Genomic_DNA"/>
</dbReference>
<evidence type="ECO:0000256" key="1">
    <source>
        <dbReference type="SAM" id="Phobius"/>
    </source>
</evidence>
<sequence>MLYKLGGIGLITIFLFAILTEQDPAKLLAILIQMPMFQILFIGTVSISIGITIADKFKAKRSRLKD</sequence>
<proteinExistence type="predicted"/>
<gene>
    <name evidence="2" type="ORF">ACFSCX_05975</name>
</gene>
<reference evidence="3" key="1">
    <citation type="journal article" date="2019" name="Int. J. Syst. Evol. Microbiol.">
        <title>The Global Catalogue of Microorganisms (GCM) 10K type strain sequencing project: providing services to taxonomists for standard genome sequencing and annotation.</title>
        <authorList>
            <consortium name="The Broad Institute Genomics Platform"/>
            <consortium name="The Broad Institute Genome Sequencing Center for Infectious Disease"/>
            <person name="Wu L."/>
            <person name="Ma J."/>
        </authorList>
    </citation>
    <scope>NUCLEOTIDE SEQUENCE [LARGE SCALE GENOMIC DNA]</scope>
    <source>
        <strain evidence="3">CCUG 49339</strain>
    </source>
</reference>
<dbReference type="Proteomes" id="UP001597214">
    <property type="component" value="Unassembled WGS sequence"/>
</dbReference>
<keyword evidence="1" id="KW-0472">Membrane</keyword>
<keyword evidence="1" id="KW-1133">Transmembrane helix</keyword>
<organism evidence="2 3">
    <name type="scientific">Bacillus salitolerans</name>
    <dbReference type="NCBI Taxonomy" id="1437434"/>
    <lineage>
        <taxon>Bacteria</taxon>
        <taxon>Bacillati</taxon>
        <taxon>Bacillota</taxon>
        <taxon>Bacilli</taxon>
        <taxon>Bacillales</taxon>
        <taxon>Bacillaceae</taxon>
        <taxon>Bacillus</taxon>
    </lineage>
</organism>
<evidence type="ECO:0000313" key="3">
    <source>
        <dbReference type="Proteomes" id="UP001597214"/>
    </source>
</evidence>
<evidence type="ECO:0000313" key="2">
    <source>
        <dbReference type="EMBL" id="MFD1736109.1"/>
    </source>
</evidence>
<dbReference type="RefSeq" id="WP_377927255.1">
    <property type="nucleotide sequence ID" value="NZ_JBHUEM010000005.1"/>
</dbReference>
<protein>
    <recommendedName>
        <fullName evidence="4">DUF1049 domain-containing protein</fullName>
    </recommendedName>
</protein>
<keyword evidence="3" id="KW-1185">Reference proteome</keyword>
<comment type="caution">
    <text evidence="2">The sequence shown here is derived from an EMBL/GenBank/DDBJ whole genome shotgun (WGS) entry which is preliminary data.</text>
</comment>
<feature type="transmembrane region" description="Helical" evidence="1">
    <location>
        <begin position="30"/>
        <end position="54"/>
    </location>
</feature>
<keyword evidence="1" id="KW-0812">Transmembrane</keyword>
<accession>A0ABW4LLQ3</accession>
<evidence type="ECO:0008006" key="4">
    <source>
        <dbReference type="Google" id="ProtNLM"/>
    </source>
</evidence>